<keyword evidence="1" id="KW-1133">Transmembrane helix</keyword>
<dbReference type="SUPFAM" id="SSF81321">
    <property type="entry name" value="Family A G protein-coupled receptor-like"/>
    <property type="match status" value="1"/>
</dbReference>
<protein>
    <recommendedName>
        <fullName evidence="2">7TM GPCR serpentine receptor class x (Srx) domain-containing protein</fullName>
    </recommendedName>
</protein>
<keyword evidence="1" id="KW-0472">Membrane</keyword>
<reference evidence="4" key="1">
    <citation type="submission" date="2017-10" db="EMBL/GenBank/DDBJ databases">
        <title>Rapid genome shrinkage in a self-fertile nematode reveals novel sperm competition proteins.</title>
        <authorList>
            <person name="Yin D."/>
            <person name="Schwarz E.M."/>
            <person name="Thomas C.G."/>
            <person name="Felde R.L."/>
            <person name="Korf I.F."/>
            <person name="Cutter A.D."/>
            <person name="Schartner C.M."/>
            <person name="Ralston E.J."/>
            <person name="Meyer B.J."/>
            <person name="Haag E.S."/>
        </authorList>
    </citation>
    <scope>NUCLEOTIDE SEQUENCE [LARGE SCALE GENOMIC DNA]</scope>
    <source>
        <strain evidence="4">JU1422</strain>
    </source>
</reference>
<dbReference type="PANTHER" id="PTHR23017">
    <property type="entry name" value="SERPENTINE RECEPTOR, CLASS X"/>
    <property type="match status" value="1"/>
</dbReference>
<dbReference type="PANTHER" id="PTHR23017:SF5">
    <property type="entry name" value="7TM GPCR SERPENTINE RECEPTOR CLASS X (SRX) DOMAIN-CONTAINING PROTEIN-RELATED"/>
    <property type="match status" value="1"/>
</dbReference>
<feature type="transmembrane region" description="Helical" evidence="1">
    <location>
        <begin position="52"/>
        <end position="74"/>
    </location>
</feature>
<evidence type="ECO:0000259" key="2">
    <source>
        <dbReference type="Pfam" id="PF10328"/>
    </source>
</evidence>
<organism evidence="3 4">
    <name type="scientific">Caenorhabditis nigoni</name>
    <dbReference type="NCBI Taxonomy" id="1611254"/>
    <lineage>
        <taxon>Eukaryota</taxon>
        <taxon>Metazoa</taxon>
        <taxon>Ecdysozoa</taxon>
        <taxon>Nematoda</taxon>
        <taxon>Chromadorea</taxon>
        <taxon>Rhabditida</taxon>
        <taxon>Rhabditina</taxon>
        <taxon>Rhabditomorpha</taxon>
        <taxon>Rhabditoidea</taxon>
        <taxon>Rhabditidae</taxon>
        <taxon>Peloderinae</taxon>
        <taxon>Caenorhabditis</taxon>
    </lineage>
</organism>
<dbReference type="CDD" id="cd00637">
    <property type="entry name" value="7tm_classA_rhodopsin-like"/>
    <property type="match status" value="1"/>
</dbReference>
<evidence type="ECO:0000256" key="1">
    <source>
        <dbReference type="SAM" id="Phobius"/>
    </source>
</evidence>
<name>A0A2G5TC12_9PELO</name>
<gene>
    <name evidence="3" type="primary">Cnig_chr_V.g18041</name>
    <name evidence="3" type="ORF">B9Z55_018041</name>
</gene>
<feature type="transmembrane region" description="Helical" evidence="1">
    <location>
        <begin position="94"/>
        <end position="113"/>
    </location>
</feature>
<keyword evidence="4" id="KW-1185">Reference proteome</keyword>
<feature type="transmembrane region" description="Helical" evidence="1">
    <location>
        <begin position="173"/>
        <end position="193"/>
    </location>
</feature>
<dbReference type="OrthoDB" id="5825164at2759"/>
<dbReference type="InterPro" id="IPR019430">
    <property type="entry name" value="7TM_GPCR_serpentine_rcpt_Srx"/>
</dbReference>
<sequence>MCEKSFSEFIYIPFLTFTITLIGILANSWVLAMSKKSSSMVGSFGTITRNQAVCNVLMCLIFIATVLPMQLGFFKSLIPHSHYLGTAAMTVHEVSNSAHFLMSFNRFCAFYMPHHYEKLFSKSSTRYYTTFLWIFFPFFCILLYEIPDCHISYSSTLWTLEFQTNEVCKTLTWYFDFLFNSILIFQTLFLNLITAQKARKKSQELINSIGLELSKSHRKREWNFIKQMSAQGLAMFMGQFSYYIGAPLIGKNHFVLLFFCYTLWAFMHAFEGLIMMASNKDLWSRTKTNSVVIFVQAQRHITKIGYR</sequence>
<evidence type="ECO:0000313" key="4">
    <source>
        <dbReference type="Proteomes" id="UP000230233"/>
    </source>
</evidence>
<feature type="domain" description="7TM GPCR serpentine receptor class x (Srx)" evidence="2">
    <location>
        <begin position="17"/>
        <end position="279"/>
    </location>
</feature>
<dbReference type="Pfam" id="PF10328">
    <property type="entry name" value="7TM_GPCR_Srx"/>
    <property type="match status" value="1"/>
</dbReference>
<feature type="transmembrane region" description="Helical" evidence="1">
    <location>
        <begin position="255"/>
        <end position="277"/>
    </location>
</feature>
<accession>A0A2G5TC12</accession>
<dbReference type="AlphaFoldDB" id="A0A2G5TC12"/>
<feature type="transmembrane region" description="Helical" evidence="1">
    <location>
        <begin position="12"/>
        <end position="32"/>
    </location>
</feature>
<keyword evidence="1" id="KW-0812">Transmembrane</keyword>
<dbReference type="STRING" id="1611254.A0A2G5TC12"/>
<dbReference type="EMBL" id="PDUG01000005">
    <property type="protein sequence ID" value="PIC24904.1"/>
    <property type="molecule type" value="Genomic_DNA"/>
</dbReference>
<feature type="transmembrane region" description="Helical" evidence="1">
    <location>
        <begin position="125"/>
        <end position="144"/>
    </location>
</feature>
<dbReference type="Proteomes" id="UP000230233">
    <property type="component" value="Chromosome V"/>
</dbReference>
<proteinExistence type="predicted"/>
<evidence type="ECO:0000313" key="3">
    <source>
        <dbReference type="EMBL" id="PIC24904.1"/>
    </source>
</evidence>
<feature type="transmembrane region" description="Helical" evidence="1">
    <location>
        <begin position="228"/>
        <end position="249"/>
    </location>
</feature>
<dbReference type="Gene3D" id="1.20.1070.10">
    <property type="entry name" value="Rhodopsin 7-helix transmembrane proteins"/>
    <property type="match status" value="1"/>
</dbReference>
<comment type="caution">
    <text evidence="3">The sequence shown here is derived from an EMBL/GenBank/DDBJ whole genome shotgun (WGS) entry which is preliminary data.</text>
</comment>